<feature type="transmembrane region" description="Helical" evidence="1">
    <location>
        <begin position="44"/>
        <end position="63"/>
    </location>
</feature>
<gene>
    <name evidence="2" type="ORF">EOD43_15140</name>
</gene>
<keyword evidence="1" id="KW-1133">Transmembrane helix</keyword>
<keyword evidence="1" id="KW-0812">Transmembrane</keyword>
<reference evidence="2 3" key="1">
    <citation type="submission" date="2019-01" db="EMBL/GenBank/DDBJ databases">
        <authorList>
            <person name="Chen W.-M."/>
        </authorList>
    </citation>
    <scope>NUCLEOTIDE SEQUENCE [LARGE SCALE GENOMIC DNA]</scope>
    <source>
        <strain evidence="2 3">CCP-7</strain>
    </source>
</reference>
<keyword evidence="1" id="KW-0472">Membrane</keyword>
<organism evidence="2 3">
    <name type="scientific">Sphingomonas crocodyli</name>
    <dbReference type="NCBI Taxonomy" id="1979270"/>
    <lineage>
        <taxon>Bacteria</taxon>
        <taxon>Pseudomonadati</taxon>
        <taxon>Pseudomonadota</taxon>
        <taxon>Alphaproteobacteria</taxon>
        <taxon>Sphingomonadales</taxon>
        <taxon>Sphingomonadaceae</taxon>
        <taxon>Sphingomonas</taxon>
    </lineage>
</organism>
<evidence type="ECO:0000313" key="3">
    <source>
        <dbReference type="Proteomes" id="UP000282971"/>
    </source>
</evidence>
<comment type="caution">
    <text evidence="2">The sequence shown here is derived from an EMBL/GenBank/DDBJ whole genome shotgun (WGS) entry which is preliminary data.</text>
</comment>
<proteinExistence type="predicted"/>
<keyword evidence="3" id="KW-1185">Reference proteome</keyword>
<protein>
    <recommendedName>
        <fullName evidence="4">DUF883 family protein</fullName>
    </recommendedName>
</protein>
<evidence type="ECO:0000313" key="2">
    <source>
        <dbReference type="EMBL" id="RVT90875.1"/>
    </source>
</evidence>
<accession>A0A437LZS4</accession>
<dbReference type="EMBL" id="SACN01000002">
    <property type="protein sequence ID" value="RVT90875.1"/>
    <property type="molecule type" value="Genomic_DNA"/>
</dbReference>
<evidence type="ECO:0008006" key="4">
    <source>
        <dbReference type="Google" id="ProtNLM"/>
    </source>
</evidence>
<sequence length="137" mass="13498">MTKVKDSAERAATLASAKLNESAEAVKAGYETAKAKVGEGVDSFPVVALAAGVAVGAVVGALLPKTKKEGELLGQYGGEIVDRAKAALTAGKDAGRAELDAAGFSTDAAGKQVGKLIESIAKVAETAGSAAAGAIRK</sequence>
<dbReference type="AlphaFoldDB" id="A0A437LZS4"/>
<dbReference type="RefSeq" id="WP_127744890.1">
    <property type="nucleotide sequence ID" value="NZ_SACN01000002.1"/>
</dbReference>
<evidence type="ECO:0000256" key="1">
    <source>
        <dbReference type="SAM" id="Phobius"/>
    </source>
</evidence>
<name>A0A437LZS4_9SPHN</name>
<dbReference type="OrthoDB" id="7571422at2"/>
<dbReference type="Proteomes" id="UP000282971">
    <property type="component" value="Unassembled WGS sequence"/>
</dbReference>